<organism evidence="2 3">
    <name type="scientific">Streptomyces virens</name>
    <dbReference type="NCBI Taxonomy" id="285572"/>
    <lineage>
        <taxon>Bacteria</taxon>
        <taxon>Bacillati</taxon>
        <taxon>Actinomycetota</taxon>
        <taxon>Actinomycetes</taxon>
        <taxon>Kitasatosporales</taxon>
        <taxon>Streptomycetaceae</taxon>
        <taxon>Streptomyces</taxon>
    </lineage>
</organism>
<dbReference type="Proteomes" id="UP001501866">
    <property type="component" value="Unassembled WGS sequence"/>
</dbReference>
<evidence type="ECO:0000313" key="2">
    <source>
        <dbReference type="EMBL" id="GAA3206227.1"/>
    </source>
</evidence>
<feature type="compositionally biased region" description="Basic and acidic residues" evidence="1">
    <location>
        <begin position="148"/>
        <end position="162"/>
    </location>
</feature>
<feature type="region of interest" description="Disordered" evidence="1">
    <location>
        <begin position="140"/>
        <end position="162"/>
    </location>
</feature>
<evidence type="ECO:0000313" key="3">
    <source>
        <dbReference type="Proteomes" id="UP001501866"/>
    </source>
</evidence>
<comment type="caution">
    <text evidence="2">The sequence shown here is derived from an EMBL/GenBank/DDBJ whole genome shotgun (WGS) entry which is preliminary data.</text>
</comment>
<keyword evidence="3" id="KW-1185">Reference proteome</keyword>
<dbReference type="EMBL" id="BAAAUH010000097">
    <property type="protein sequence ID" value="GAA3206227.1"/>
    <property type="molecule type" value="Genomic_DNA"/>
</dbReference>
<accession>A0ABP6Q613</accession>
<proteinExistence type="predicted"/>
<gene>
    <name evidence="2" type="ORF">GCM10010451_65940</name>
</gene>
<reference evidence="3" key="1">
    <citation type="journal article" date="2019" name="Int. J. Syst. Evol. Microbiol.">
        <title>The Global Catalogue of Microorganisms (GCM) 10K type strain sequencing project: providing services to taxonomists for standard genome sequencing and annotation.</title>
        <authorList>
            <consortium name="The Broad Institute Genomics Platform"/>
            <consortium name="The Broad Institute Genome Sequencing Center for Infectious Disease"/>
            <person name="Wu L."/>
            <person name="Ma J."/>
        </authorList>
    </citation>
    <scope>NUCLEOTIDE SEQUENCE [LARGE SCALE GENOMIC DNA]</scope>
    <source>
        <strain evidence="3">JCM 9095</strain>
    </source>
</reference>
<protein>
    <submittedName>
        <fullName evidence="2">Uncharacterized protein</fullName>
    </submittedName>
</protein>
<sequence length="162" mass="17380">MGGPVSELLTVANTIAPVITTAAAGFAGAVVQSAQNQAADSVVQRGRALVGRLLERRPEDPQDPGTADAVERIRELSPEDRRVLDAAVGKWLDERSADLRAVIEREAREERALAARVADSINVHVHGEGSAGFGYVHHLGGLQLGGRPRNEPEEGRPQERDR</sequence>
<evidence type="ECO:0000256" key="1">
    <source>
        <dbReference type="SAM" id="MobiDB-lite"/>
    </source>
</evidence>
<name>A0ABP6Q613_9ACTN</name>